<dbReference type="EMBL" id="RBUA01001392">
    <property type="protein sequence ID" value="RMU43793.1"/>
    <property type="molecule type" value="Genomic_DNA"/>
</dbReference>
<dbReference type="Proteomes" id="UP000280395">
    <property type="component" value="Unassembled WGS sequence"/>
</dbReference>
<proteinExistence type="predicted"/>
<reference evidence="1 2" key="1">
    <citation type="submission" date="2018-08" db="EMBL/GenBank/DDBJ databases">
        <title>Recombination of ecologically and evolutionarily significant loci maintains genetic cohesion in the Pseudomonas syringae species complex.</title>
        <authorList>
            <person name="Dillon M."/>
            <person name="Thakur S."/>
            <person name="Almeida R.N.D."/>
            <person name="Weir B.S."/>
            <person name="Guttman D.S."/>
        </authorList>
    </citation>
    <scope>NUCLEOTIDE SEQUENCE [LARGE SCALE GENOMIC DNA]</scope>
    <source>
        <strain evidence="1 2">ICMP 14479</strain>
    </source>
</reference>
<evidence type="ECO:0000313" key="2">
    <source>
        <dbReference type="Proteomes" id="UP000280395"/>
    </source>
</evidence>
<comment type="caution">
    <text evidence="1">The sequence shown here is derived from an EMBL/GenBank/DDBJ whole genome shotgun (WGS) entry which is preliminary data.</text>
</comment>
<name>A0A3M5UE85_PSESX</name>
<organism evidence="1 2">
    <name type="scientific">Pseudomonas syringae pv. avii</name>
    <dbReference type="NCBI Taxonomy" id="663959"/>
    <lineage>
        <taxon>Bacteria</taxon>
        <taxon>Pseudomonadati</taxon>
        <taxon>Pseudomonadota</taxon>
        <taxon>Gammaproteobacteria</taxon>
        <taxon>Pseudomonadales</taxon>
        <taxon>Pseudomonadaceae</taxon>
        <taxon>Pseudomonas</taxon>
        <taxon>Pseudomonas syringae</taxon>
    </lineage>
</organism>
<gene>
    <name evidence="1" type="ORF">ALP29_200904</name>
</gene>
<accession>A0A3M5UE85</accession>
<protein>
    <submittedName>
        <fullName evidence="1">Uncharacterized protein</fullName>
    </submittedName>
</protein>
<sequence length="155" mass="17103">MLDLPGQLVNLAVQRLNFVAARYAQTRNGAVQTLVKSTFQLIPFADREVFHVADTGLGRLGRVLDLIELFLRLDLGLLLGFLTVFYQCLEKLAAVVADLGISPKTREPDLARVLLDLTDPRAAIFIDFLFASHPALLIVQTLNVQVISTLSARAF</sequence>
<dbReference type="AlphaFoldDB" id="A0A3M5UE85"/>
<evidence type="ECO:0000313" key="1">
    <source>
        <dbReference type="EMBL" id="RMU43793.1"/>
    </source>
</evidence>